<evidence type="ECO:0000313" key="2">
    <source>
        <dbReference type="Proteomes" id="UP001060170"/>
    </source>
</evidence>
<reference evidence="1 2" key="3">
    <citation type="journal article" date="2022" name="Microbiol. Spectr.">
        <title>Folding features and dynamics of 3D genome architecture in plant fungal pathogens.</title>
        <authorList>
            <person name="Xia C."/>
        </authorList>
    </citation>
    <scope>NUCLEOTIDE SEQUENCE [LARGE SCALE GENOMIC DNA]</scope>
    <source>
        <strain evidence="1 2">93-210</strain>
    </source>
</reference>
<gene>
    <name evidence="1" type="ORF">MJO28_002373</name>
</gene>
<comment type="caution">
    <text evidence="1">The sequence shown here is derived from an EMBL/GenBank/DDBJ whole genome shotgun (WGS) entry which is preliminary data.</text>
</comment>
<name>A0ACC0EXU3_9BASI</name>
<accession>A0ACC0EXU3</accession>
<reference evidence="2" key="1">
    <citation type="journal article" date="2018" name="BMC Genomics">
        <title>Genomic insights into host adaptation between the wheat stripe rust pathogen (Puccinia striiformis f. sp. tritici) and the barley stripe rust pathogen (Puccinia striiformis f. sp. hordei).</title>
        <authorList>
            <person name="Xia C."/>
            <person name="Wang M."/>
            <person name="Yin C."/>
            <person name="Cornejo O.E."/>
            <person name="Hulbert S.H."/>
            <person name="Chen X."/>
        </authorList>
    </citation>
    <scope>NUCLEOTIDE SEQUENCE [LARGE SCALE GENOMIC DNA]</scope>
    <source>
        <strain evidence="2">93-210</strain>
    </source>
</reference>
<proteinExistence type="predicted"/>
<protein>
    <submittedName>
        <fullName evidence="1">Uncharacterized protein</fullName>
    </submittedName>
</protein>
<reference evidence="2" key="2">
    <citation type="journal article" date="2018" name="Mol. Plant Microbe Interact.">
        <title>Genome sequence resources for the wheat stripe rust pathogen (Puccinia striiformis f. sp. tritici) and the barley stripe rust pathogen (Puccinia striiformis f. sp. hordei).</title>
        <authorList>
            <person name="Xia C."/>
            <person name="Wang M."/>
            <person name="Yin C."/>
            <person name="Cornejo O.E."/>
            <person name="Hulbert S.H."/>
            <person name="Chen X."/>
        </authorList>
    </citation>
    <scope>NUCLEOTIDE SEQUENCE [LARGE SCALE GENOMIC DNA]</scope>
    <source>
        <strain evidence="2">93-210</strain>
    </source>
</reference>
<organism evidence="1 2">
    <name type="scientific">Puccinia striiformis f. sp. tritici</name>
    <dbReference type="NCBI Taxonomy" id="168172"/>
    <lineage>
        <taxon>Eukaryota</taxon>
        <taxon>Fungi</taxon>
        <taxon>Dikarya</taxon>
        <taxon>Basidiomycota</taxon>
        <taxon>Pucciniomycotina</taxon>
        <taxon>Pucciniomycetes</taxon>
        <taxon>Pucciniales</taxon>
        <taxon>Pucciniaceae</taxon>
        <taxon>Puccinia</taxon>
    </lineage>
</organism>
<evidence type="ECO:0000313" key="1">
    <source>
        <dbReference type="EMBL" id="KAI7961884.1"/>
    </source>
</evidence>
<keyword evidence="2" id="KW-1185">Reference proteome</keyword>
<dbReference type="Proteomes" id="UP001060170">
    <property type="component" value="Chromosome 2"/>
</dbReference>
<dbReference type="EMBL" id="CM045866">
    <property type="protein sequence ID" value="KAI7961884.1"/>
    <property type="molecule type" value="Genomic_DNA"/>
</dbReference>
<sequence length="1609" mass="175593">MASTICLTRLAQHSPRQITITRISFIRSLASTSTRGSTKSKTSTTLEKVCDILGISKLIKPTIDAEKVVKKTRAKRKTTESVKQKTDQVAPKNEDPSKDVGSPQKDEAGETAAPSKKQTAKKSTKPKKAVSSSPKAKKTTTTEVDKTPTSESSSKSSPDPSKESPQDPSAKSAQDPSNEFSQPSNESSHDSTKKSSQEPPKKSSEEPSTKSSEEPPKKSSQKPSKKTSKEPSKECTRKATNKPSVKTKKIVLPVPKESIPQEITSAETRIINSLEPKKTFPPEPEQTSPAETEKRSTPEPETTLPPEPEKTSPSKPEQTSPPEPEKTSPSEPEKTSLPGPEKSSSAEPEKTLPAEPEKTSPPELGKTSSEPEKTSPPEPETTPPREPEIISSPQPEEISPAEPDETSSSEPAKTSPAEPAKTSPPEPDKTSPPEPEETSLPETAKTSPAEPGQTSPLEPEYTSPPEPELTSIPETAKTSPAKPRKTSPAEPGKTSPAEPGKASLLEPEKPASSEMKPDAVASKSLELLPLPQTKGTQKKKAVTIDSALIQFDKFFSIGSPPSQNPCLYSKEIPKFVLDSRLRFPHAVLLTRVGSFYEVYFDQAVTTAKLLNIKQGETQFSGEVYPCTRFPLSSLQKHLETLLIKHRRVVAISEEEISSDEDGEIRRTFRIIRPASQKTTPAETKKTTSLEPKKTSVPEPAKTAPPETKPDAVARTSLELLPLPQTKGTQKKKAITIDSALIQFDKFVTIGSPPSQNPSLYSKKVPKFVLDSRLRFPDAILLTCVGSFYEVYFDQAVEVAELLNIKQGKTQFSGYAYPFTGFPLSSLQRNLKTLVNEHNRVVAIAEEETPTDEEIERRIVRIITPGTIVDENLIDDESYNYLLSVHQNQLAWLDVSTGSYFQTTCDGGESELLDQICRISPKEIIISADSSFCIPPNSKAAKLSILITKIKNLDSSSSLSNQGLTAEVLIAIYIKRNLLPVRAATRPLCVDALRHLKLDAEAIDSLEIIRTQNGKSEAGSLLSTISRTLTSPGKRLLRDRIMSPSRVLAEIETRLDLVEKLVVNHTSREDIQDTLREIEDIDYVRLLQRINLGQGTIQDLASMIRILKAIETISSTLSAITVPSPLGSHLALQECISDAIGDLTQASAAQAATENTSIEATKDFFSPVTWNVRFNLSKELGSMHDSPLSGEPTEIPSLTYSDSGLLFADTDAVYSDSKDLKLQVVPKLGAVLSIIKARKAGQELTSKLDKINGQTLIDNGSRVVAAVPEWTKMHASIERLRQELIQAEQRIMKKLFDQVTSDHVSLNQSFQALAALDVAQSFATFAVDSNCVRPSINPKRSTTIVNGRHPIAERALSSSLNGSFIPNSIVMHDRDGLVQIITGPNNGGKSTYLRQLGIIHILAQAGSFVPAESAKLGVVHQIFTRFGSFDNVVLGKGTFLIEMEETCKILKSADQMSLVLMDEVGRGTGIEDGLSIAYGVLRYLIEKSQCRTLFSTHLPHVGSLLLREDTCANGDLNGLKPADYMKIDRLGFFCFGSSKINAHTEESQGEEILNFSYEIQRGLNPNSSGIDIAKLVGLPKEVIAHATTIKSQLGNHSLKFQQDHPQSKKT</sequence>